<comment type="caution">
    <text evidence="1">The sequence shown here is derived from an EMBL/GenBank/DDBJ whole genome shotgun (WGS) entry which is preliminary data.</text>
</comment>
<dbReference type="Proteomes" id="UP001419268">
    <property type="component" value="Unassembled WGS sequence"/>
</dbReference>
<reference evidence="1 2" key="1">
    <citation type="submission" date="2024-01" db="EMBL/GenBank/DDBJ databases">
        <title>Genome assemblies of Stephania.</title>
        <authorList>
            <person name="Yang L."/>
        </authorList>
    </citation>
    <scope>NUCLEOTIDE SEQUENCE [LARGE SCALE GENOMIC DNA]</scope>
    <source>
        <strain evidence="1">JXDWG</strain>
        <tissue evidence="1">Leaf</tissue>
    </source>
</reference>
<proteinExistence type="predicted"/>
<evidence type="ECO:0000313" key="2">
    <source>
        <dbReference type="Proteomes" id="UP001419268"/>
    </source>
</evidence>
<evidence type="ECO:0000313" key="1">
    <source>
        <dbReference type="EMBL" id="KAK9140525.1"/>
    </source>
</evidence>
<keyword evidence="2" id="KW-1185">Reference proteome</keyword>
<protein>
    <submittedName>
        <fullName evidence="1">Uncharacterized protein</fullName>
    </submittedName>
</protein>
<sequence length="62" mass="6295">MERTKGPVDSTVRAPSIGIMSSASDVGRKGIMRVSVQGANATIISSASAGEGAGARCHHTRL</sequence>
<name>A0AAP0JVM2_9MAGN</name>
<dbReference type="EMBL" id="JBBNAG010000004">
    <property type="protein sequence ID" value="KAK9140525.1"/>
    <property type="molecule type" value="Genomic_DNA"/>
</dbReference>
<dbReference type="AlphaFoldDB" id="A0AAP0JVM2"/>
<accession>A0AAP0JVM2</accession>
<gene>
    <name evidence="1" type="ORF">Scep_010206</name>
</gene>
<organism evidence="1 2">
    <name type="scientific">Stephania cephalantha</name>
    <dbReference type="NCBI Taxonomy" id="152367"/>
    <lineage>
        <taxon>Eukaryota</taxon>
        <taxon>Viridiplantae</taxon>
        <taxon>Streptophyta</taxon>
        <taxon>Embryophyta</taxon>
        <taxon>Tracheophyta</taxon>
        <taxon>Spermatophyta</taxon>
        <taxon>Magnoliopsida</taxon>
        <taxon>Ranunculales</taxon>
        <taxon>Menispermaceae</taxon>
        <taxon>Menispermoideae</taxon>
        <taxon>Cissampelideae</taxon>
        <taxon>Stephania</taxon>
    </lineage>
</organism>